<gene>
    <name evidence="1" type="primary">RvY_16767</name>
    <name evidence="1" type="synonym">RvY_16767.3</name>
    <name evidence="1" type="ORF">RvY_16767-3</name>
</gene>
<dbReference type="AlphaFoldDB" id="A0A1D1W705"/>
<evidence type="ECO:0000313" key="2">
    <source>
        <dbReference type="Proteomes" id="UP000186922"/>
    </source>
</evidence>
<sequence length="143" mass="16838">MTPSGQPHLSRNVSVVEQGVLQVEIITLALYYAAEMGSLFFVAPPYETALKDIKKHYPRLTVTQRIVTDPSYQNCNEWMAVSDDILARYYYRHRSRWREADMTIFLNTIAARQCHRRSRRKKDGRHAWKRAEEVWLPYFSSQG</sequence>
<organism evidence="1 2">
    <name type="scientific">Ramazzottius varieornatus</name>
    <name type="common">Water bear</name>
    <name type="synonym">Tardigrade</name>
    <dbReference type="NCBI Taxonomy" id="947166"/>
    <lineage>
        <taxon>Eukaryota</taxon>
        <taxon>Metazoa</taxon>
        <taxon>Ecdysozoa</taxon>
        <taxon>Tardigrada</taxon>
        <taxon>Eutardigrada</taxon>
        <taxon>Parachela</taxon>
        <taxon>Hypsibioidea</taxon>
        <taxon>Ramazzottiidae</taxon>
        <taxon>Ramazzottius</taxon>
    </lineage>
</organism>
<keyword evidence="2" id="KW-1185">Reference proteome</keyword>
<protein>
    <submittedName>
        <fullName evidence="1">Uncharacterized protein</fullName>
    </submittedName>
</protein>
<dbReference type="Proteomes" id="UP000186922">
    <property type="component" value="Unassembled WGS sequence"/>
</dbReference>
<proteinExistence type="predicted"/>
<dbReference type="OrthoDB" id="10065302at2759"/>
<dbReference type="EMBL" id="BDGG01000014">
    <property type="protein sequence ID" value="GAV06849.1"/>
    <property type="molecule type" value="Genomic_DNA"/>
</dbReference>
<evidence type="ECO:0000313" key="1">
    <source>
        <dbReference type="EMBL" id="GAV06849.1"/>
    </source>
</evidence>
<comment type="caution">
    <text evidence="1">The sequence shown here is derived from an EMBL/GenBank/DDBJ whole genome shotgun (WGS) entry which is preliminary data.</text>
</comment>
<reference evidence="1 2" key="1">
    <citation type="journal article" date="2016" name="Nat. Commun.">
        <title>Extremotolerant tardigrade genome and improved radiotolerance of human cultured cells by tardigrade-unique protein.</title>
        <authorList>
            <person name="Hashimoto T."/>
            <person name="Horikawa D.D."/>
            <person name="Saito Y."/>
            <person name="Kuwahara H."/>
            <person name="Kozuka-Hata H."/>
            <person name="Shin-I T."/>
            <person name="Minakuchi Y."/>
            <person name="Ohishi K."/>
            <person name="Motoyama A."/>
            <person name="Aizu T."/>
            <person name="Enomoto A."/>
            <person name="Kondo K."/>
            <person name="Tanaka S."/>
            <person name="Hara Y."/>
            <person name="Koshikawa S."/>
            <person name="Sagara H."/>
            <person name="Miura T."/>
            <person name="Yokobori S."/>
            <person name="Miyagawa K."/>
            <person name="Suzuki Y."/>
            <person name="Kubo T."/>
            <person name="Oyama M."/>
            <person name="Kohara Y."/>
            <person name="Fujiyama A."/>
            <person name="Arakawa K."/>
            <person name="Katayama T."/>
            <person name="Toyoda A."/>
            <person name="Kunieda T."/>
        </authorList>
    </citation>
    <scope>NUCLEOTIDE SEQUENCE [LARGE SCALE GENOMIC DNA]</scope>
    <source>
        <strain evidence="1 2">YOKOZUNA-1</strain>
    </source>
</reference>
<name>A0A1D1W705_RAMVA</name>
<accession>A0A1D1W705</accession>